<keyword evidence="1" id="KW-0812">Transmembrane</keyword>
<reference evidence="3" key="1">
    <citation type="journal article" date="2011" name="PLoS Genet.">
        <title>Genomic analysis of the necrotrophic fungal pathogens Sclerotinia sclerotiorum and Botrytis cinerea.</title>
        <authorList>
            <person name="Amselem J."/>
            <person name="Cuomo C.A."/>
            <person name="van Kan J.A."/>
            <person name="Viaud M."/>
            <person name="Benito E.P."/>
            <person name="Couloux A."/>
            <person name="Coutinho P.M."/>
            <person name="de Vries R.P."/>
            <person name="Dyer P.S."/>
            <person name="Fillinger S."/>
            <person name="Fournier E."/>
            <person name="Gout L."/>
            <person name="Hahn M."/>
            <person name="Kohn L."/>
            <person name="Lapalu N."/>
            <person name="Plummer K.M."/>
            <person name="Pradier J.M."/>
            <person name="Quevillon E."/>
            <person name="Sharon A."/>
            <person name="Simon A."/>
            <person name="ten Have A."/>
            <person name="Tudzynski B."/>
            <person name="Tudzynski P."/>
            <person name="Wincker P."/>
            <person name="Andrew M."/>
            <person name="Anthouard V."/>
            <person name="Beever R.E."/>
            <person name="Beffa R."/>
            <person name="Benoit I."/>
            <person name="Bouzid O."/>
            <person name="Brault B."/>
            <person name="Chen Z."/>
            <person name="Choquer M."/>
            <person name="Collemare J."/>
            <person name="Cotton P."/>
            <person name="Danchin E.G."/>
            <person name="Da Silva C."/>
            <person name="Gautier A."/>
            <person name="Giraud C."/>
            <person name="Giraud T."/>
            <person name="Gonzalez C."/>
            <person name="Grossetete S."/>
            <person name="Guldener U."/>
            <person name="Henrissat B."/>
            <person name="Howlett B.J."/>
            <person name="Kodira C."/>
            <person name="Kretschmer M."/>
            <person name="Lappartient A."/>
            <person name="Leroch M."/>
            <person name="Levis C."/>
            <person name="Mauceli E."/>
            <person name="Neuveglise C."/>
            <person name="Oeser B."/>
            <person name="Pearson M."/>
            <person name="Poulain J."/>
            <person name="Poussereau N."/>
            <person name="Quesneville H."/>
            <person name="Rascle C."/>
            <person name="Schumacher J."/>
            <person name="Segurens B."/>
            <person name="Sexton A."/>
            <person name="Silva E."/>
            <person name="Sirven C."/>
            <person name="Soanes D.M."/>
            <person name="Talbot N.J."/>
            <person name="Templeton M."/>
            <person name="Yandava C."/>
            <person name="Yarden O."/>
            <person name="Zeng Q."/>
            <person name="Rollins J.A."/>
            <person name="Lebrun M.H."/>
            <person name="Dickman M."/>
        </authorList>
    </citation>
    <scope>NUCLEOTIDE SEQUENCE [LARGE SCALE GENOMIC DNA]</scope>
    <source>
        <strain evidence="3">T4</strain>
    </source>
</reference>
<evidence type="ECO:0000313" key="2">
    <source>
        <dbReference type="EMBL" id="CCD53219.1"/>
    </source>
</evidence>
<dbReference type="HOGENOM" id="CLU_2830935_0_0_1"/>
<gene>
    <name evidence="2" type="ORF">BofuT4_uP122380.1</name>
</gene>
<proteinExistence type="predicted"/>
<keyword evidence="1" id="KW-1133">Transmembrane helix</keyword>
<evidence type="ECO:0000313" key="3">
    <source>
        <dbReference type="Proteomes" id="UP000008177"/>
    </source>
</evidence>
<dbReference type="InParanoid" id="G2YNM1"/>
<dbReference type="AlphaFoldDB" id="G2YNM1"/>
<dbReference type="EMBL" id="FQ790346">
    <property type="protein sequence ID" value="CCD53219.1"/>
    <property type="molecule type" value="Genomic_DNA"/>
</dbReference>
<name>G2YNM1_BOTF4</name>
<keyword evidence="1" id="KW-0472">Membrane</keyword>
<dbReference type="Proteomes" id="UP000008177">
    <property type="component" value="Unplaced contigs"/>
</dbReference>
<protein>
    <submittedName>
        <fullName evidence="2">Uncharacterized protein</fullName>
    </submittedName>
</protein>
<evidence type="ECO:0000256" key="1">
    <source>
        <dbReference type="SAM" id="Phobius"/>
    </source>
</evidence>
<organism evidence="2 3">
    <name type="scientific">Botryotinia fuckeliana (strain T4)</name>
    <name type="common">Noble rot fungus</name>
    <name type="synonym">Botrytis cinerea</name>
    <dbReference type="NCBI Taxonomy" id="999810"/>
    <lineage>
        <taxon>Eukaryota</taxon>
        <taxon>Fungi</taxon>
        <taxon>Dikarya</taxon>
        <taxon>Ascomycota</taxon>
        <taxon>Pezizomycotina</taxon>
        <taxon>Leotiomycetes</taxon>
        <taxon>Helotiales</taxon>
        <taxon>Sclerotiniaceae</taxon>
        <taxon>Botrytis</taxon>
    </lineage>
</organism>
<accession>G2YNM1</accession>
<feature type="transmembrane region" description="Helical" evidence="1">
    <location>
        <begin position="30"/>
        <end position="49"/>
    </location>
</feature>
<sequence length="66" mass="7404">MSTGGTAQQKALCNPLWRGVEALEWEFFELQFQILLSCLILCLIYCSFAHGTPGSKLGRFILSCMM</sequence>